<feature type="transmembrane region" description="Helical" evidence="8">
    <location>
        <begin position="43"/>
        <end position="64"/>
    </location>
</feature>
<dbReference type="InterPro" id="IPR019388">
    <property type="entry name" value="FIT"/>
</dbReference>
<evidence type="ECO:0000256" key="8">
    <source>
        <dbReference type="SAM" id="Phobius"/>
    </source>
</evidence>
<evidence type="ECO:0000256" key="3">
    <source>
        <dbReference type="ARBA" id="ARBA00022801"/>
    </source>
</evidence>
<keyword evidence="2 8" id="KW-0812">Transmembrane</keyword>
<evidence type="ECO:0000256" key="2">
    <source>
        <dbReference type="ARBA" id="ARBA00022692"/>
    </source>
</evidence>
<dbReference type="OMA" id="TYRFWYL"/>
<dbReference type="InParanoid" id="A0A7M7HHD6"/>
<protein>
    <submittedName>
        <fullName evidence="9">Uncharacterized protein</fullName>
    </submittedName>
</protein>
<keyword evidence="6" id="KW-0443">Lipid metabolism</keyword>
<dbReference type="GO" id="GO:0008654">
    <property type="term" value="P:phospholipid biosynthetic process"/>
    <property type="evidence" value="ECO:0000318"/>
    <property type="project" value="GO_Central"/>
</dbReference>
<dbReference type="HAMAP" id="MF_03230">
    <property type="entry name" value="FITM2"/>
    <property type="match status" value="1"/>
</dbReference>
<evidence type="ECO:0000313" key="9">
    <source>
        <dbReference type="EnsemblMetazoa" id="XP_011668262"/>
    </source>
</evidence>
<feature type="transmembrane region" description="Helical" evidence="8">
    <location>
        <begin position="114"/>
        <end position="134"/>
    </location>
</feature>
<feature type="transmembrane region" description="Helical" evidence="8">
    <location>
        <begin position="263"/>
        <end position="281"/>
    </location>
</feature>
<feature type="transmembrane region" description="Helical" evidence="8">
    <location>
        <begin position="220"/>
        <end position="251"/>
    </location>
</feature>
<dbReference type="EnsemblMetazoa" id="XM_011669960">
    <property type="protein sequence ID" value="XP_011668262"/>
    <property type="gene ID" value="LOC105440147"/>
</dbReference>
<dbReference type="GO" id="GO:0034389">
    <property type="term" value="P:lipid droplet organization"/>
    <property type="evidence" value="ECO:0000318"/>
    <property type="project" value="GO_Central"/>
</dbReference>
<proteinExistence type="inferred from homology"/>
<dbReference type="GO" id="GO:0019915">
    <property type="term" value="P:lipid storage"/>
    <property type="evidence" value="ECO:0000318"/>
    <property type="project" value="GO_Central"/>
</dbReference>
<dbReference type="Pfam" id="PF10261">
    <property type="entry name" value="FIT"/>
    <property type="match status" value="1"/>
</dbReference>
<keyword evidence="10" id="KW-1185">Reference proteome</keyword>
<accession>A0A7M7HHD6</accession>
<reference evidence="9" key="2">
    <citation type="submission" date="2021-01" db="UniProtKB">
        <authorList>
            <consortium name="EnsemblMetazoa"/>
        </authorList>
    </citation>
    <scope>IDENTIFICATION</scope>
</reference>
<evidence type="ECO:0000313" key="10">
    <source>
        <dbReference type="Proteomes" id="UP000007110"/>
    </source>
</evidence>
<keyword evidence="7 8" id="KW-0472">Membrane</keyword>
<reference evidence="10" key="1">
    <citation type="submission" date="2015-02" db="EMBL/GenBank/DDBJ databases">
        <title>Genome sequencing for Strongylocentrotus purpuratus.</title>
        <authorList>
            <person name="Murali S."/>
            <person name="Liu Y."/>
            <person name="Vee V."/>
            <person name="English A."/>
            <person name="Wang M."/>
            <person name="Skinner E."/>
            <person name="Han Y."/>
            <person name="Muzny D.M."/>
            <person name="Worley K.C."/>
            <person name="Gibbs R.A."/>
        </authorList>
    </citation>
    <scope>NUCLEOTIDE SEQUENCE</scope>
</reference>
<dbReference type="OrthoDB" id="5579088at2759"/>
<sequence length="292" mass="33051">MASHEMNSTGSSNVSRRKLVAKSNDNCHKETDKLEEKDGSVKSYMDAQTAAFALSLIIIVGSIFRENELVPESFFADKHNPLNQKFVKWSWGWTLCFMTPFMLLLSWARHPGQFLPAFRAILRLVVLTGAWYFWVEIVMDTVHEHTGKCSIEAHSSGGSRACRRGGGRWDGYDISGHAFLLVLIILTTLEELAPFWQLYESSGVNISFQSSASGQGKKKIPVFSFLLEILLYVLVIIISLMQSLSVFMVIATSLYFHTISHKILGTALAIITWYSTYRLWFKSNRSFSLPLF</sequence>
<feature type="transmembrane region" description="Helical" evidence="8">
    <location>
        <begin position="178"/>
        <end position="199"/>
    </location>
</feature>
<dbReference type="GO" id="GO:0005789">
    <property type="term" value="C:endoplasmic reticulum membrane"/>
    <property type="evidence" value="ECO:0000318"/>
    <property type="project" value="GO_Central"/>
</dbReference>
<dbReference type="RefSeq" id="XP_011668262.2">
    <property type="nucleotide sequence ID" value="XM_011669960.2"/>
</dbReference>
<dbReference type="PANTHER" id="PTHR23129:SF0">
    <property type="entry name" value="ACYL-COENZYME A DIPHOSPHATASE FITM2"/>
    <property type="match status" value="1"/>
</dbReference>
<evidence type="ECO:0000256" key="4">
    <source>
        <dbReference type="ARBA" id="ARBA00022824"/>
    </source>
</evidence>
<dbReference type="AlphaFoldDB" id="A0A7M7HHD6"/>
<keyword evidence="4" id="KW-0256">Endoplasmic reticulum</keyword>
<name>A0A7M7HHD6_STRPU</name>
<dbReference type="Proteomes" id="UP000007110">
    <property type="component" value="Unassembled WGS sequence"/>
</dbReference>
<keyword evidence="3" id="KW-0378">Hydrolase</keyword>
<feature type="transmembrane region" description="Helical" evidence="8">
    <location>
        <begin position="89"/>
        <end position="107"/>
    </location>
</feature>
<keyword evidence="5 8" id="KW-1133">Transmembrane helix</keyword>
<dbReference type="InterPro" id="IPR046401">
    <property type="entry name" value="FITM1/2"/>
</dbReference>
<evidence type="ECO:0000256" key="6">
    <source>
        <dbReference type="ARBA" id="ARBA00023098"/>
    </source>
</evidence>
<evidence type="ECO:0000256" key="1">
    <source>
        <dbReference type="ARBA" id="ARBA00004477"/>
    </source>
</evidence>
<dbReference type="GO" id="GO:0010945">
    <property type="term" value="F:coenzyme A diphosphatase activity"/>
    <property type="evidence" value="ECO:0007669"/>
    <property type="project" value="InterPro"/>
</dbReference>
<evidence type="ECO:0000256" key="5">
    <source>
        <dbReference type="ARBA" id="ARBA00022989"/>
    </source>
</evidence>
<dbReference type="KEGG" id="spu:105440147"/>
<comment type="subcellular location">
    <subcellularLocation>
        <location evidence="1">Endoplasmic reticulum membrane</location>
        <topology evidence="1">Multi-pass membrane protein</topology>
    </subcellularLocation>
</comment>
<organism evidence="9 10">
    <name type="scientific">Strongylocentrotus purpuratus</name>
    <name type="common">Purple sea urchin</name>
    <dbReference type="NCBI Taxonomy" id="7668"/>
    <lineage>
        <taxon>Eukaryota</taxon>
        <taxon>Metazoa</taxon>
        <taxon>Echinodermata</taxon>
        <taxon>Eleutherozoa</taxon>
        <taxon>Echinozoa</taxon>
        <taxon>Echinoidea</taxon>
        <taxon>Euechinoidea</taxon>
        <taxon>Echinacea</taxon>
        <taxon>Camarodonta</taxon>
        <taxon>Echinidea</taxon>
        <taxon>Strongylocentrotidae</taxon>
        <taxon>Strongylocentrotus</taxon>
    </lineage>
</organism>
<dbReference type="PANTHER" id="PTHR23129">
    <property type="entry name" value="ACYL-COENZYME A DIPHOSPHATASE FITM2"/>
    <property type="match status" value="1"/>
</dbReference>
<dbReference type="GeneID" id="105440147"/>
<evidence type="ECO:0000256" key="7">
    <source>
        <dbReference type="ARBA" id="ARBA00023136"/>
    </source>
</evidence>
<dbReference type="FunCoup" id="A0A7M7HHD6">
    <property type="interactions" value="846"/>
</dbReference>